<sequence>MSTAVDRVVDVESRGGVGQVREAGAVWGACSEFLRSQVSEAVWLTSFSSAQPLALDHGVLTVAVPSSVVKERIEGRYLALVRDALDEAGANDLALAIEVRTELGDGPSGPADELVPPPDVDRLLTEVNGGPSSTEDLVAPVVAAPAPAPGPLDEPRYTFEAFVIGSSNRFAHAAALSVAEQPGRSYNPLFIHGHAGLGKTHLLQAIAHYVRNVYPRSTVRYVTTENFLNQFVEAIRTNTPNDFKRRYREIDVLLLDDIQFIEGREGLQEELFHTFNHLHDANRQIVLSSDRPPDAMSTLEDRLRSRFKMGLITDIQPPDFETRLAIVRKKAERETTWIPPDVLEFIATHVKDNIRELEGALIRVSAFANLTKEDLSADLAERVLGDLIGDTQPRVITPELILDATSKMFGYPIEEITGKSRRRPLVTARQIAMYVFRELTDLSFPAIAREFGGRDHTTVIHAVEKISALMKERRQIYDQVTELMTTIRGGE</sequence>
<dbReference type="InterPro" id="IPR020591">
    <property type="entry name" value="Chromosome_initiator_DnaA-like"/>
</dbReference>
<dbReference type="GO" id="GO:0005737">
    <property type="term" value="C:cytoplasm"/>
    <property type="evidence" value="ECO:0007669"/>
    <property type="project" value="UniProtKB-SubCell"/>
</dbReference>
<dbReference type="NCBIfam" id="TIGR00362">
    <property type="entry name" value="DnaA"/>
    <property type="match status" value="1"/>
</dbReference>
<dbReference type="InterPro" id="IPR038454">
    <property type="entry name" value="DnaA_N_sf"/>
</dbReference>
<dbReference type="PRINTS" id="PR00051">
    <property type="entry name" value="DNAA"/>
</dbReference>
<dbReference type="Pfam" id="PF00308">
    <property type="entry name" value="Bac_DnaA"/>
    <property type="match status" value="1"/>
</dbReference>
<dbReference type="FunFam" id="3.40.50.300:FF:000668">
    <property type="entry name" value="Chromosomal replication initiator protein DnaA"/>
    <property type="match status" value="1"/>
</dbReference>
<evidence type="ECO:0000256" key="4">
    <source>
        <dbReference type="ARBA" id="ARBA00022741"/>
    </source>
</evidence>
<evidence type="ECO:0000256" key="11">
    <source>
        <dbReference type="RuleBase" id="RU004227"/>
    </source>
</evidence>
<dbReference type="AlphaFoldDB" id="A0A5Q2RG85"/>
<comment type="subunit">
    <text evidence="8">Oligomerizes as a right-handed, spiral filament on DNA at oriC.</text>
</comment>
<evidence type="ECO:0000313" key="15">
    <source>
        <dbReference type="Proteomes" id="UP000334019"/>
    </source>
</evidence>
<feature type="binding site" evidence="8">
    <location>
        <position position="198"/>
    </location>
    <ligand>
        <name>ATP</name>
        <dbReference type="ChEBI" id="CHEBI:30616"/>
    </ligand>
</feature>
<dbReference type="KEGG" id="atq:GH723_00005"/>
<comment type="subcellular location">
    <subcellularLocation>
        <location evidence="8">Cytoplasm</location>
    </subcellularLocation>
</comment>
<dbReference type="Gene3D" id="1.10.8.60">
    <property type="match status" value="1"/>
</dbReference>
<dbReference type="PANTHER" id="PTHR30050:SF2">
    <property type="entry name" value="CHROMOSOMAL REPLICATION INITIATOR PROTEIN DNAA"/>
    <property type="match status" value="1"/>
</dbReference>
<dbReference type="Pfam" id="PF11638">
    <property type="entry name" value="DnaA_N"/>
    <property type="match status" value="1"/>
</dbReference>
<evidence type="ECO:0000256" key="7">
    <source>
        <dbReference type="ARBA" id="ARBA00023125"/>
    </source>
</evidence>
<keyword evidence="2 8" id="KW-0963">Cytoplasm</keyword>
<dbReference type="InterPro" id="IPR013159">
    <property type="entry name" value="DnaA_C"/>
</dbReference>
<gene>
    <name evidence="8 14" type="primary">dnaA</name>
    <name evidence="14" type="ORF">GH723_00005</name>
</gene>
<feature type="binding site" evidence="8">
    <location>
        <position position="199"/>
    </location>
    <ligand>
        <name>ATP</name>
        <dbReference type="ChEBI" id="CHEBI:30616"/>
    </ligand>
</feature>
<evidence type="ECO:0000256" key="9">
    <source>
        <dbReference type="NCBIfam" id="TIGR00362"/>
    </source>
</evidence>
<feature type="region of interest" description="Domain IV, binds dsDNA" evidence="8">
    <location>
        <begin position="369"/>
        <end position="491"/>
    </location>
</feature>
<dbReference type="PROSITE" id="PS01008">
    <property type="entry name" value="DNAA"/>
    <property type="match status" value="1"/>
</dbReference>
<dbReference type="Proteomes" id="UP000334019">
    <property type="component" value="Chromosome"/>
</dbReference>
<dbReference type="NCBIfam" id="NF010686">
    <property type="entry name" value="PRK14086.1"/>
    <property type="match status" value="1"/>
</dbReference>
<keyword evidence="7 8" id="KW-0238">DNA-binding</keyword>
<dbReference type="SMART" id="SM00760">
    <property type="entry name" value="Bac_DnaA_C"/>
    <property type="match status" value="1"/>
</dbReference>
<evidence type="ECO:0000256" key="10">
    <source>
        <dbReference type="RuleBase" id="RU000577"/>
    </source>
</evidence>
<keyword evidence="6 8" id="KW-0446">Lipid-binding</keyword>
<feature type="domain" description="Chromosomal replication initiator DnaA C-terminal" evidence="13">
    <location>
        <begin position="397"/>
        <end position="466"/>
    </location>
</feature>
<dbReference type="InterPro" id="IPR027417">
    <property type="entry name" value="P-loop_NTPase"/>
</dbReference>
<dbReference type="Gene3D" id="3.40.50.300">
    <property type="entry name" value="P-loop containing nucleotide triphosphate hydrolases"/>
    <property type="match status" value="1"/>
</dbReference>
<dbReference type="InterPro" id="IPR003593">
    <property type="entry name" value="AAA+_ATPase"/>
</dbReference>
<dbReference type="Gene3D" id="3.30.300.180">
    <property type="match status" value="1"/>
</dbReference>
<comment type="similarity">
    <text evidence="1 8 11">Belongs to the DnaA family.</text>
</comment>
<dbReference type="InterPro" id="IPR001957">
    <property type="entry name" value="Chromosome_initiator_DnaA"/>
</dbReference>
<feature type="binding site" evidence="8">
    <location>
        <position position="196"/>
    </location>
    <ligand>
        <name>ATP</name>
        <dbReference type="ChEBI" id="CHEBI:30616"/>
    </ligand>
</feature>
<dbReference type="GO" id="GO:0006275">
    <property type="term" value="P:regulation of DNA replication"/>
    <property type="evidence" value="ECO:0007669"/>
    <property type="project" value="UniProtKB-UniRule"/>
</dbReference>
<evidence type="ECO:0000256" key="6">
    <source>
        <dbReference type="ARBA" id="ARBA00023121"/>
    </source>
</evidence>
<evidence type="ECO:0000256" key="2">
    <source>
        <dbReference type="ARBA" id="ARBA00022490"/>
    </source>
</evidence>
<dbReference type="GO" id="GO:0005524">
    <property type="term" value="F:ATP binding"/>
    <property type="evidence" value="ECO:0007669"/>
    <property type="project" value="UniProtKB-UniRule"/>
</dbReference>
<dbReference type="GO" id="GO:0008289">
    <property type="term" value="F:lipid binding"/>
    <property type="evidence" value="ECO:0007669"/>
    <property type="project" value="UniProtKB-KW"/>
</dbReference>
<keyword evidence="5 8" id="KW-0067">ATP-binding</keyword>
<evidence type="ECO:0000256" key="1">
    <source>
        <dbReference type="ARBA" id="ARBA00006583"/>
    </source>
</evidence>
<dbReference type="EMBL" id="CP045851">
    <property type="protein sequence ID" value="QGG93621.1"/>
    <property type="molecule type" value="Genomic_DNA"/>
</dbReference>
<evidence type="ECO:0000256" key="3">
    <source>
        <dbReference type="ARBA" id="ARBA00022705"/>
    </source>
</evidence>
<comment type="function">
    <text evidence="8 10">Plays an essential role in the initiation and regulation of chromosomal replication. ATP-DnaA binds to the origin of replication (oriC) to initiate formation of the DNA replication initiation complex once per cell cycle. Binds the DnaA box (a 9 base pair repeat at the origin) and separates the double-stranded (ds)DNA. Forms a right-handed helical filament on oriC DNA; dsDNA binds to the exterior of the filament while single-stranded (ss)DNA is stabiized in the filament's interior. The ATP-DnaA-oriC complex binds and stabilizes one strand of the AT-rich DNA unwinding element (DUE), permitting loading of DNA polymerase. After initiation quickly degrades to an ADP-DnaA complex that is not apt for DNA replication. Binds acidic phospholipids.</text>
</comment>
<organism evidence="14 15">
    <name type="scientific">Actinomarinicola tropica</name>
    <dbReference type="NCBI Taxonomy" id="2789776"/>
    <lineage>
        <taxon>Bacteria</taxon>
        <taxon>Bacillati</taxon>
        <taxon>Actinomycetota</taxon>
        <taxon>Acidimicrobiia</taxon>
        <taxon>Acidimicrobiales</taxon>
        <taxon>Iamiaceae</taxon>
        <taxon>Actinomarinicola</taxon>
    </lineage>
</organism>
<comment type="caution">
    <text evidence="8">Lacks conserved residue(s) required for the propagation of feature annotation.</text>
</comment>
<evidence type="ECO:0000256" key="8">
    <source>
        <dbReference type="HAMAP-Rule" id="MF_00377"/>
    </source>
</evidence>
<dbReference type="Gene3D" id="1.10.1750.10">
    <property type="match status" value="1"/>
</dbReference>
<comment type="domain">
    <text evidence="8">Domain I is involved in oligomerization and binding regulators, domain II is flexibile and of varying length in different bacteria, domain III forms the AAA+ region, while domain IV binds dsDNA.</text>
</comment>
<dbReference type="InterPro" id="IPR024633">
    <property type="entry name" value="DnaA_N_dom"/>
</dbReference>
<dbReference type="SUPFAM" id="SSF52540">
    <property type="entry name" value="P-loop containing nucleoside triphosphate hydrolases"/>
    <property type="match status" value="1"/>
</dbReference>
<dbReference type="FunFam" id="1.10.8.60:FF:000003">
    <property type="entry name" value="Chromosomal replication initiator protein DnaA"/>
    <property type="match status" value="1"/>
</dbReference>
<keyword evidence="15" id="KW-1185">Reference proteome</keyword>
<accession>A0A5Q2RG85</accession>
<name>A0A5Q2RG85_9ACTN</name>
<dbReference type="GO" id="GO:0003688">
    <property type="term" value="F:DNA replication origin binding"/>
    <property type="evidence" value="ECO:0007669"/>
    <property type="project" value="UniProtKB-UniRule"/>
</dbReference>
<protein>
    <recommendedName>
        <fullName evidence="8 9">Chromosomal replication initiator protein DnaA</fullName>
    </recommendedName>
</protein>
<dbReference type="SUPFAM" id="SSF48295">
    <property type="entry name" value="TrpR-like"/>
    <property type="match status" value="1"/>
</dbReference>
<feature type="region of interest" description="Domain III, AAA+ region" evidence="8">
    <location>
        <begin position="152"/>
        <end position="368"/>
    </location>
</feature>
<dbReference type="InterPro" id="IPR010921">
    <property type="entry name" value="Trp_repressor/repl_initiator"/>
</dbReference>
<dbReference type="SMART" id="SM00382">
    <property type="entry name" value="AAA"/>
    <property type="match status" value="1"/>
</dbReference>
<dbReference type="CDD" id="cd06571">
    <property type="entry name" value="Bac_DnaA_C"/>
    <property type="match status" value="1"/>
</dbReference>
<dbReference type="GO" id="GO:0005886">
    <property type="term" value="C:plasma membrane"/>
    <property type="evidence" value="ECO:0007669"/>
    <property type="project" value="TreeGrafter"/>
</dbReference>
<dbReference type="HAMAP" id="MF_00377">
    <property type="entry name" value="DnaA_bact"/>
    <property type="match status" value="1"/>
</dbReference>
<feature type="domain" description="AAA+ ATPase" evidence="12">
    <location>
        <begin position="185"/>
        <end position="313"/>
    </location>
</feature>
<reference evidence="14 15" key="1">
    <citation type="submission" date="2019-11" db="EMBL/GenBank/DDBJ databases">
        <authorList>
            <person name="He Y."/>
        </authorList>
    </citation>
    <scope>NUCLEOTIDE SEQUENCE [LARGE SCALE GENOMIC DNA]</scope>
    <source>
        <strain evidence="14 15">SCSIO 58843</strain>
    </source>
</reference>
<dbReference type="CDD" id="cd00009">
    <property type="entry name" value="AAA"/>
    <property type="match status" value="1"/>
</dbReference>
<evidence type="ECO:0000259" key="12">
    <source>
        <dbReference type="SMART" id="SM00382"/>
    </source>
</evidence>
<feature type="region of interest" description="Domain I, interacts with DnaA modulators" evidence="8">
    <location>
        <begin position="1"/>
        <end position="113"/>
    </location>
</feature>
<dbReference type="Pfam" id="PF08299">
    <property type="entry name" value="Bac_DnaA_C"/>
    <property type="match status" value="1"/>
</dbReference>
<dbReference type="InterPro" id="IPR018312">
    <property type="entry name" value="Chromosome_initiator_DnaA_CS"/>
</dbReference>
<evidence type="ECO:0000313" key="14">
    <source>
        <dbReference type="EMBL" id="QGG93621.1"/>
    </source>
</evidence>
<keyword evidence="3 8" id="KW-0235">DNA replication</keyword>
<feature type="binding site" evidence="8">
    <location>
        <position position="200"/>
    </location>
    <ligand>
        <name>ATP</name>
        <dbReference type="ChEBI" id="CHEBI:30616"/>
    </ligand>
</feature>
<proteinExistence type="inferred from homology"/>
<keyword evidence="4 8" id="KW-0547">Nucleotide-binding</keyword>
<dbReference type="GO" id="GO:0006270">
    <property type="term" value="P:DNA replication initiation"/>
    <property type="evidence" value="ECO:0007669"/>
    <property type="project" value="UniProtKB-UniRule"/>
</dbReference>
<evidence type="ECO:0000256" key="5">
    <source>
        <dbReference type="ARBA" id="ARBA00022840"/>
    </source>
</evidence>
<dbReference type="PANTHER" id="PTHR30050">
    <property type="entry name" value="CHROMOSOMAL REPLICATION INITIATOR PROTEIN DNAA"/>
    <property type="match status" value="1"/>
</dbReference>
<dbReference type="InterPro" id="IPR013317">
    <property type="entry name" value="DnaA_dom"/>
</dbReference>
<evidence type="ECO:0000259" key="13">
    <source>
        <dbReference type="SMART" id="SM00760"/>
    </source>
</evidence>